<dbReference type="AlphaFoldDB" id="D6Z0I8"/>
<dbReference type="Proteomes" id="UP000001508">
    <property type="component" value="Chromosome"/>
</dbReference>
<evidence type="ECO:0000313" key="1">
    <source>
        <dbReference type="EMBL" id="ADH85217.1"/>
    </source>
</evidence>
<evidence type="ECO:0000313" key="2">
    <source>
        <dbReference type="Proteomes" id="UP000001508"/>
    </source>
</evidence>
<name>D6Z0I8_DESAT</name>
<keyword evidence="2" id="KW-1185">Reference proteome</keyword>
<organism evidence="1 2">
    <name type="scientific">Desulfurivibrio alkaliphilus (strain DSM 19089 / UNIQEM U267 / AHT2)</name>
    <dbReference type="NCBI Taxonomy" id="589865"/>
    <lineage>
        <taxon>Bacteria</taxon>
        <taxon>Pseudomonadati</taxon>
        <taxon>Thermodesulfobacteriota</taxon>
        <taxon>Desulfobulbia</taxon>
        <taxon>Desulfobulbales</taxon>
        <taxon>Desulfobulbaceae</taxon>
        <taxon>Desulfurivibrio</taxon>
    </lineage>
</organism>
<reference evidence="2" key="1">
    <citation type="submission" date="2010-02" db="EMBL/GenBank/DDBJ databases">
        <title>Complete sequence of Desulfurivibrio alkaliphilus AHT2.</title>
        <authorList>
            <consortium name="US DOE Joint Genome Institute"/>
            <person name="Pitluck S."/>
            <person name="Chertkov O."/>
            <person name="Detter J.C."/>
            <person name="Han C."/>
            <person name="Tapia R."/>
            <person name="Larimer F."/>
            <person name="Land M."/>
            <person name="Hauser L."/>
            <person name="Kyrpides N."/>
            <person name="Mikhailova N."/>
            <person name="Sorokin D.Y."/>
            <person name="Muyzer G."/>
            <person name="Woyke T."/>
        </authorList>
    </citation>
    <scope>NUCLEOTIDE SEQUENCE [LARGE SCALE GENOMIC DNA]</scope>
    <source>
        <strain evidence="2">DSM 19089 / UNIQEM U267 / AHT2</strain>
    </source>
</reference>
<dbReference type="RefSeq" id="WP_013162748.1">
    <property type="nucleotide sequence ID" value="NC_014216.1"/>
</dbReference>
<dbReference type="EMBL" id="CP001940">
    <property type="protein sequence ID" value="ADH85217.1"/>
    <property type="molecule type" value="Genomic_DNA"/>
</dbReference>
<dbReference type="InParanoid" id="D6Z0I8"/>
<sequence>MFATGTATTMTCPQCDAGRLTILRSCGRVRMECGQCRRQFQIHEVAHRLDAQTEAILERWNSIIYD</sequence>
<dbReference type="STRING" id="589865.DaAHT2_0511"/>
<accession>D6Z0I8</accession>
<proteinExistence type="predicted"/>
<protein>
    <submittedName>
        <fullName evidence="1">Uncharacterized protein</fullName>
    </submittedName>
</protein>
<dbReference type="OrthoDB" id="9882397at2"/>
<gene>
    <name evidence="1" type="ordered locus">DaAHT2_0511</name>
</gene>
<dbReference type="NCBIfam" id="NF041197">
    <property type="entry name" value="CxxC_Se_CxxC"/>
    <property type="match status" value="1"/>
</dbReference>
<dbReference type="KEGG" id="dak:DaAHT2_0511"/>
<dbReference type="HOGENOM" id="CLU_3006848_0_0_7"/>